<feature type="compositionally biased region" description="Polar residues" evidence="1">
    <location>
        <begin position="20"/>
        <end position="33"/>
    </location>
</feature>
<sequence>MPPKRGEGVRGRKKGEQDNPRTGTPIINASQRSAIEDEQQQQQSS</sequence>
<feature type="region of interest" description="Disordered" evidence="1">
    <location>
        <begin position="1"/>
        <end position="45"/>
    </location>
</feature>
<comment type="caution">
    <text evidence="2">The sequence shown here is derived from an EMBL/GenBank/DDBJ whole genome shotgun (WGS) entry which is preliminary data.</text>
</comment>
<evidence type="ECO:0000313" key="3">
    <source>
        <dbReference type="Proteomes" id="UP000663882"/>
    </source>
</evidence>
<dbReference type="Proteomes" id="UP000663882">
    <property type="component" value="Unassembled WGS sequence"/>
</dbReference>
<dbReference type="AlphaFoldDB" id="A0A815UXE5"/>
<evidence type="ECO:0000313" key="2">
    <source>
        <dbReference type="EMBL" id="CAF1523074.1"/>
    </source>
</evidence>
<name>A0A815UXE5_9BILA</name>
<gene>
    <name evidence="2" type="ORF">RFH988_LOCUS39341</name>
</gene>
<protein>
    <submittedName>
        <fullName evidence="2">Uncharacterized protein</fullName>
    </submittedName>
</protein>
<proteinExistence type="predicted"/>
<organism evidence="2 3">
    <name type="scientific">Rotaria sordida</name>
    <dbReference type="NCBI Taxonomy" id="392033"/>
    <lineage>
        <taxon>Eukaryota</taxon>
        <taxon>Metazoa</taxon>
        <taxon>Spiralia</taxon>
        <taxon>Gnathifera</taxon>
        <taxon>Rotifera</taxon>
        <taxon>Eurotatoria</taxon>
        <taxon>Bdelloidea</taxon>
        <taxon>Philodinida</taxon>
        <taxon>Philodinidae</taxon>
        <taxon>Rotaria</taxon>
    </lineage>
</organism>
<feature type="non-terminal residue" evidence="2">
    <location>
        <position position="45"/>
    </location>
</feature>
<feature type="compositionally biased region" description="Basic and acidic residues" evidence="1">
    <location>
        <begin position="1"/>
        <end position="19"/>
    </location>
</feature>
<accession>A0A815UXE5</accession>
<reference evidence="2" key="1">
    <citation type="submission" date="2021-02" db="EMBL/GenBank/DDBJ databases">
        <authorList>
            <person name="Nowell W R."/>
        </authorList>
    </citation>
    <scope>NUCLEOTIDE SEQUENCE</scope>
</reference>
<evidence type="ECO:0000256" key="1">
    <source>
        <dbReference type="SAM" id="MobiDB-lite"/>
    </source>
</evidence>
<dbReference type="EMBL" id="CAJNOO010016885">
    <property type="protein sequence ID" value="CAF1523074.1"/>
    <property type="molecule type" value="Genomic_DNA"/>
</dbReference>